<evidence type="ECO:0000256" key="6">
    <source>
        <dbReference type="ARBA" id="ARBA00012180"/>
    </source>
</evidence>
<keyword evidence="12 14" id="KW-0378">Hydrolase</keyword>
<sequence>MDWPDDSFEAPLWGQGLRVAGVDEVGRGPLAGPVVACAVVLTEGQVPLGLNDSKKMTARRRAALYDAIHEQAEVSVGVASVDEIDSLNILKASLLAMRRAVEGLPQPPGHALVDGKFIPEELRCVATPIVKGDGRSVSIAAASIVAKEWRDRLMRDLAQQHPGYGWETNAGYGSKSHIEALLNLGVTPHHRRSFKPVYQML</sequence>
<keyword evidence="13 14" id="KW-0464">Manganese</keyword>
<dbReference type="EC" id="3.1.26.4" evidence="6 14"/>
<evidence type="ECO:0000256" key="1">
    <source>
        <dbReference type="ARBA" id="ARBA00000077"/>
    </source>
</evidence>
<evidence type="ECO:0000256" key="12">
    <source>
        <dbReference type="ARBA" id="ARBA00022801"/>
    </source>
</evidence>
<organism evidence="18 19">
    <name type="scientific">Salipiger pallidus</name>
    <dbReference type="NCBI Taxonomy" id="1775170"/>
    <lineage>
        <taxon>Bacteria</taxon>
        <taxon>Pseudomonadati</taxon>
        <taxon>Pseudomonadota</taxon>
        <taxon>Alphaproteobacteria</taxon>
        <taxon>Rhodobacterales</taxon>
        <taxon>Roseobacteraceae</taxon>
        <taxon>Salipiger</taxon>
    </lineage>
</organism>
<dbReference type="PROSITE" id="PS51975">
    <property type="entry name" value="RNASE_H_2"/>
    <property type="match status" value="1"/>
</dbReference>
<dbReference type="GO" id="GO:0043137">
    <property type="term" value="P:DNA replication, removal of RNA primer"/>
    <property type="evidence" value="ECO:0007669"/>
    <property type="project" value="TreeGrafter"/>
</dbReference>
<dbReference type="SUPFAM" id="SSF53098">
    <property type="entry name" value="Ribonuclease H-like"/>
    <property type="match status" value="1"/>
</dbReference>
<dbReference type="InterPro" id="IPR022898">
    <property type="entry name" value="RNase_HII"/>
</dbReference>
<feature type="binding site" evidence="14 15">
    <location>
        <position position="24"/>
    </location>
    <ligand>
        <name>a divalent metal cation</name>
        <dbReference type="ChEBI" id="CHEBI:60240"/>
    </ligand>
</feature>
<evidence type="ECO:0000256" key="4">
    <source>
        <dbReference type="ARBA" id="ARBA00004496"/>
    </source>
</evidence>
<keyword evidence="10 14" id="KW-0479">Metal-binding</keyword>
<feature type="binding site" evidence="14 15">
    <location>
        <position position="23"/>
    </location>
    <ligand>
        <name>a divalent metal cation</name>
        <dbReference type="ChEBI" id="CHEBI:60240"/>
    </ligand>
</feature>
<keyword evidence="19" id="KW-1185">Reference proteome</keyword>
<evidence type="ECO:0000259" key="17">
    <source>
        <dbReference type="PROSITE" id="PS51975"/>
    </source>
</evidence>
<evidence type="ECO:0000256" key="11">
    <source>
        <dbReference type="ARBA" id="ARBA00022759"/>
    </source>
</evidence>
<comment type="catalytic activity">
    <reaction evidence="1 14 15 16">
        <text>Endonucleolytic cleavage to 5'-phosphomonoester.</text>
        <dbReference type="EC" id="3.1.26.4"/>
    </reaction>
</comment>
<dbReference type="Pfam" id="PF01351">
    <property type="entry name" value="RNase_HII"/>
    <property type="match status" value="1"/>
</dbReference>
<feature type="domain" description="RNase H type-2" evidence="17">
    <location>
        <begin position="17"/>
        <end position="201"/>
    </location>
</feature>
<dbReference type="InterPro" id="IPR012337">
    <property type="entry name" value="RNaseH-like_sf"/>
</dbReference>
<dbReference type="Proteomes" id="UP000617145">
    <property type="component" value="Unassembled WGS sequence"/>
</dbReference>
<reference evidence="18" key="2">
    <citation type="submission" date="2020-09" db="EMBL/GenBank/DDBJ databases">
        <authorList>
            <person name="Sun Q."/>
            <person name="Zhou Y."/>
        </authorList>
    </citation>
    <scope>NUCLEOTIDE SEQUENCE</scope>
    <source>
        <strain evidence="18">CGMCC 1.15762</strain>
    </source>
</reference>
<evidence type="ECO:0000256" key="9">
    <source>
        <dbReference type="ARBA" id="ARBA00022722"/>
    </source>
</evidence>
<dbReference type="RefSeq" id="WP_188791310.1">
    <property type="nucleotide sequence ID" value="NZ_BMJV01000007.1"/>
</dbReference>
<evidence type="ECO:0000313" key="18">
    <source>
        <dbReference type="EMBL" id="GGG80699.1"/>
    </source>
</evidence>
<evidence type="ECO:0000256" key="2">
    <source>
        <dbReference type="ARBA" id="ARBA00001946"/>
    </source>
</evidence>
<evidence type="ECO:0000256" key="10">
    <source>
        <dbReference type="ARBA" id="ARBA00022723"/>
    </source>
</evidence>
<keyword evidence="11 14" id="KW-0255">Endonuclease</keyword>
<protein>
    <recommendedName>
        <fullName evidence="7 14">Ribonuclease HII</fullName>
        <shortName evidence="14">RNase HII</shortName>
        <ecNumber evidence="6 14">3.1.26.4</ecNumber>
    </recommendedName>
</protein>
<dbReference type="GO" id="GO:0005737">
    <property type="term" value="C:cytoplasm"/>
    <property type="evidence" value="ECO:0007669"/>
    <property type="project" value="UniProtKB-SubCell"/>
</dbReference>
<keyword evidence="9 14" id="KW-0540">Nuclease</keyword>
<evidence type="ECO:0000256" key="8">
    <source>
        <dbReference type="ARBA" id="ARBA00022490"/>
    </source>
</evidence>
<comment type="caution">
    <text evidence="18">The sequence shown here is derived from an EMBL/GenBank/DDBJ whole genome shotgun (WGS) entry which is preliminary data.</text>
</comment>
<accession>A0A8J2ZM32</accession>
<evidence type="ECO:0000256" key="3">
    <source>
        <dbReference type="ARBA" id="ARBA00004065"/>
    </source>
</evidence>
<evidence type="ECO:0000256" key="5">
    <source>
        <dbReference type="ARBA" id="ARBA00007383"/>
    </source>
</evidence>
<evidence type="ECO:0000256" key="13">
    <source>
        <dbReference type="ARBA" id="ARBA00023211"/>
    </source>
</evidence>
<dbReference type="InterPro" id="IPR036397">
    <property type="entry name" value="RNaseH_sf"/>
</dbReference>
<dbReference type="GO" id="GO:0006298">
    <property type="term" value="P:mismatch repair"/>
    <property type="evidence" value="ECO:0007669"/>
    <property type="project" value="TreeGrafter"/>
</dbReference>
<dbReference type="PANTHER" id="PTHR10954:SF18">
    <property type="entry name" value="RIBONUCLEASE HII"/>
    <property type="match status" value="1"/>
</dbReference>
<reference evidence="18" key="1">
    <citation type="journal article" date="2014" name="Int. J. Syst. Evol. Microbiol.">
        <title>Complete genome sequence of Corynebacterium casei LMG S-19264T (=DSM 44701T), isolated from a smear-ripened cheese.</title>
        <authorList>
            <consortium name="US DOE Joint Genome Institute (JGI-PGF)"/>
            <person name="Walter F."/>
            <person name="Albersmeier A."/>
            <person name="Kalinowski J."/>
            <person name="Ruckert C."/>
        </authorList>
    </citation>
    <scope>NUCLEOTIDE SEQUENCE</scope>
    <source>
        <strain evidence="18">CGMCC 1.15762</strain>
    </source>
</reference>
<gene>
    <name evidence="14 18" type="primary">rnhB</name>
    <name evidence="18" type="ORF">GCM10011415_32640</name>
</gene>
<dbReference type="InterPro" id="IPR001352">
    <property type="entry name" value="RNase_HII/HIII"/>
</dbReference>
<proteinExistence type="inferred from homology"/>
<name>A0A8J2ZM32_9RHOB</name>
<dbReference type="GO" id="GO:0004523">
    <property type="term" value="F:RNA-DNA hybrid ribonuclease activity"/>
    <property type="evidence" value="ECO:0007669"/>
    <property type="project" value="UniProtKB-UniRule"/>
</dbReference>
<dbReference type="PANTHER" id="PTHR10954">
    <property type="entry name" value="RIBONUCLEASE H2 SUBUNIT A"/>
    <property type="match status" value="1"/>
</dbReference>
<dbReference type="GO" id="GO:0030145">
    <property type="term" value="F:manganese ion binding"/>
    <property type="evidence" value="ECO:0007669"/>
    <property type="project" value="UniProtKB-UniRule"/>
</dbReference>
<dbReference type="InterPro" id="IPR024567">
    <property type="entry name" value="RNase_HII/HIII_dom"/>
</dbReference>
<comment type="cofactor">
    <cofactor evidence="14 15">
        <name>Mn(2+)</name>
        <dbReference type="ChEBI" id="CHEBI:29035"/>
    </cofactor>
    <cofactor evidence="14 15">
        <name>Mg(2+)</name>
        <dbReference type="ChEBI" id="CHEBI:18420"/>
    </cofactor>
    <text evidence="14 15">Manganese or magnesium. Binds 1 divalent metal ion per monomer in the absence of substrate. May bind a second metal ion after substrate binding.</text>
</comment>
<comment type="function">
    <text evidence="3 14 16">Endonuclease that specifically degrades the RNA of RNA-DNA hybrids.</text>
</comment>
<keyword evidence="8 14" id="KW-0963">Cytoplasm</keyword>
<dbReference type="HAMAP" id="MF_00052_B">
    <property type="entry name" value="RNase_HII_B"/>
    <property type="match status" value="1"/>
</dbReference>
<dbReference type="GO" id="GO:0003723">
    <property type="term" value="F:RNA binding"/>
    <property type="evidence" value="ECO:0007669"/>
    <property type="project" value="UniProtKB-UniRule"/>
</dbReference>
<dbReference type="GO" id="GO:0032299">
    <property type="term" value="C:ribonuclease H2 complex"/>
    <property type="evidence" value="ECO:0007669"/>
    <property type="project" value="TreeGrafter"/>
</dbReference>
<evidence type="ECO:0000256" key="7">
    <source>
        <dbReference type="ARBA" id="ARBA00019179"/>
    </source>
</evidence>
<feature type="binding site" evidence="14 15">
    <location>
        <position position="114"/>
    </location>
    <ligand>
        <name>a divalent metal cation</name>
        <dbReference type="ChEBI" id="CHEBI:60240"/>
    </ligand>
</feature>
<evidence type="ECO:0000256" key="16">
    <source>
        <dbReference type="RuleBase" id="RU003515"/>
    </source>
</evidence>
<dbReference type="Gene3D" id="3.30.420.10">
    <property type="entry name" value="Ribonuclease H-like superfamily/Ribonuclease H"/>
    <property type="match status" value="1"/>
</dbReference>
<evidence type="ECO:0000256" key="14">
    <source>
        <dbReference type="HAMAP-Rule" id="MF_00052"/>
    </source>
</evidence>
<dbReference type="EMBL" id="BMJV01000007">
    <property type="protein sequence ID" value="GGG80699.1"/>
    <property type="molecule type" value="Genomic_DNA"/>
</dbReference>
<dbReference type="NCBIfam" id="NF000595">
    <property type="entry name" value="PRK00015.1-3"/>
    <property type="match status" value="1"/>
</dbReference>
<dbReference type="AlphaFoldDB" id="A0A8J2ZM32"/>
<comment type="subcellular location">
    <subcellularLocation>
        <location evidence="4 14">Cytoplasm</location>
    </subcellularLocation>
</comment>
<comment type="cofactor">
    <cofactor evidence="2">
        <name>Mg(2+)</name>
        <dbReference type="ChEBI" id="CHEBI:18420"/>
    </cofactor>
</comment>
<evidence type="ECO:0000313" key="19">
    <source>
        <dbReference type="Proteomes" id="UP000617145"/>
    </source>
</evidence>
<comment type="similarity">
    <text evidence="5 14 16">Belongs to the RNase HII family.</text>
</comment>
<dbReference type="CDD" id="cd07182">
    <property type="entry name" value="RNase_HII_bacteria_HII_like"/>
    <property type="match status" value="1"/>
</dbReference>
<evidence type="ECO:0000256" key="15">
    <source>
        <dbReference type="PROSITE-ProRule" id="PRU01319"/>
    </source>
</evidence>